<dbReference type="AlphaFoldDB" id="A0A4Q7MR80"/>
<gene>
    <name evidence="1" type="ORF">EV199_5179</name>
</gene>
<accession>A0A4Q7MR80</accession>
<evidence type="ECO:0000313" key="1">
    <source>
        <dbReference type="EMBL" id="RZS69342.1"/>
    </source>
</evidence>
<dbReference type="InterPro" id="IPR025366">
    <property type="entry name" value="DUF4270"/>
</dbReference>
<organism evidence="1 2">
    <name type="scientific">Pseudobacter ginsenosidimutans</name>
    <dbReference type="NCBI Taxonomy" id="661488"/>
    <lineage>
        <taxon>Bacteria</taxon>
        <taxon>Pseudomonadati</taxon>
        <taxon>Bacteroidota</taxon>
        <taxon>Chitinophagia</taxon>
        <taxon>Chitinophagales</taxon>
        <taxon>Chitinophagaceae</taxon>
        <taxon>Pseudobacter</taxon>
    </lineage>
</organism>
<dbReference type="Pfam" id="PF14092">
    <property type="entry name" value="DUF4270"/>
    <property type="match status" value="1"/>
</dbReference>
<sequence>MITHIYAPRNICWLIVFCCIGFVACQKKEIQFGTGMQDSFTRLITVDTFTPFLSTVVLDSFPTSGTNVLFVGRTEDPVMGPTIAQTFFQLGLPAAAQNAEIPDDAVYDSLVLVLKPNNSWYGDTSKPISFTAYEMAEQTDYTYSSRIWNTSSFGWLPSALASVNRSLSPARDSLELKIRNDKGSEMFQKIRDKDVAFQDVDSWLSYFKGITIKTNAGDNGAVYAFKTDSATVMRIHYHTTWPYFEKHTIDFYLTRNEYQFNQILINRTGTPLEKKNDGQEEYFPDETHPYAFSQTGTGVMLKIKFPSLQDIKTLGKTIKLLQAVLVLKPVEGSFEQYTFPLCSSLYMVQTNATNIIGDQMTDITGQNPLSAVPYIDDAYRLNTNYSFDITHYISYLLTMNNSAEMGMFALEESPGSATRLNRAVIGNRLNQQYTSQLKLTLLTTTE</sequence>
<keyword evidence="2" id="KW-1185">Reference proteome</keyword>
<evidence type="ECO:0000313" key="2">
    <source>
        <dbReference type="Proteomes" id="UP000293874"/>
    </source>
</evidence>
<proteinExistence type="predicted"/>
<name>A0A4Q7MR80_9BACT</name>
<protein>
    <submittedName>
        <fullName evidence="1">Uncharacterized protein DUF4270</fullName>
    </submittedName>
</protein>
<comment type="caution">
    <text evidence="1">The sequence shown here is derived from an EMBL/GenBank/DDBJ whole genome shotgun (WGS) entry which is preliminary data.</text>
</comment>
<dbReference type="EMBL" id="SGXA01000003">
    <property type="protein sequence ID" value="RZS69342.1"/>
    <property type="molecule type" value="Genomic_DNA"/>
</dbReference>
<dbReference type="Proteomes" id="UP000293874">
    <property type="component" value="Unassembled WGS sequence"/>
</dbReference>
<reference evidence="1 2" key="1">
    <citation type="submission" date="2019-02" db="EMBL/GenBank/DDBJ databases">
        <title>Genomic Encyclopedia of Type Strains, Phase IV (KMG-IV): sequencing the most valuable type-strain genomes for metagenomic binning, comparative biology and taxonomic classification.</title>
        <authorList>
            <person name="Goeker M."/>
        </authorList>
    </citation>
    <scope>NUCLEOTIDE SEQUENCE [LARGE SCALE GENOMIC DNA]</scope>
    <source>
        <strain evidence="1 2">DSM 18116</strain>
    </source>
</reference>